<evidence type="ECO:0000313" key="3">
    <source>
        <dbReference type="Proteomes" id="UP000198287"/>
    </source>
</evidence>
<sequence>MESYSSHTDQPPVPPPPLSPPPPPPPLLSTMSSSSSSSSSPPPPDTTPPAQGIHVFGEGGVPGTTPPALLVRGSSSPPVCSSTYGEDAETRRNVEVRLCNIGLLIAHHGWTCSKDKSVAGLVSKMEQYRILHSMKQTFPGYNLKVNFNDNSICTKCIEYFGRRRSAMLCCHPKHNDKYSGKYVKYITADQYFTQYKEIGLLPNQAICKDAKFCHGYAEEIQEQESEDPFEEPVTKKKLVDTLTNIKQTISPSSPAITFNRRNLIQQGNLVTRELEQVAKTITTGFKEVGLPIEEEDKQQLLQDSKDLKWIMNNLKLRLQGCSQAEKKQLLTLVPPSWSIKKTKDFFDVGQRLVQGSRKRRTETNTILPPVKPKCGFKITDETKSRIKDFYYQDDVSRACPGQQDFLSIKNKETGKREHKQKRYLLSNLRELYEIFKTHHPDSKIGKSSFMMLRPPECISLTSKGYHNVCVCIHHENVKLLFHAIKISSIKPLISQLVCENGGKDCYYRRCAQCKGSTTRFKTTLGENEVLKNNESISYRRWLTTDGTQYVTQEKDTEEFLDFATLELEKMMKHHYISKAQHEFLVDLRQNLKPGEIVIWGDFSENYSPVIQNAVQSEYFSHKQITLHPFTIYWNVNQEVKMKSITVISDCTTHDTNSFYAFQTKLVPKLVAEFAAAQIKITKIYYVSDGSAAQYKNRKNFCNLYHHLKDYGIIAEWNYGATAHMKGPQDAQGGIAKRRARTASLQGTKITTALEFYNWCSSNIKGIEYIFISDSEIQEIIDEKDLTSRYETIKTIAGTQQAHRIEIASGKIHLYEVSRDTTVMATKIMESEGQPPLVIIDECSVSDWVVCVYEKQWYVAIIDEVDLAEQEVKVTFWKPNTSKSKSGTSYISENASCYIKIGQIIKKIFPSRASRRGRTINISMEEQEEIGRLFQQFQR</sequence>
<proteinExistence type="predicted"/>
<evidence type="ECO:0000313" key="2">
    <source>
        <dbReference type="EMBL" id="OXA44570.1"/>
    </source>
</evidence>
<dbReference type="Proteomes" id="UP000198287">
    <property type="component" value="Unassembled WGS sequence"/>
</dbReference>
<dbReference type="PANTHER" id="PTHR46601:SF1">
    <property type="entry name" value="ADF-H DOMAIN-CONTAINING PROTEIN"/>
    <property type="match status" value="1"/>
</dbReference>
<accession>A0A226DHG0</accession>
<organism evidence="2 3">
    <name type="scientific">Folsomia candida</name>
    <name type="common">Springtail</name>
    <dbReference type="NCBI Taxonomy" id="158441"/>
    <lineage>
        <taxon>Eukaryota</taxon>
        <taxon>Metazoa</taxon>
        <taxon>Ecdysozoa</taxon>
        <taxon>Arthropoda</taxon>
        <taxon>Hexapoda</taxon>
        <taxon>Collembola</taxon>
        <taxon>Entomobryomorpha</taxon>
        <taxon>Isotomoidea</taxon>
        <taxon>Isotomidae</taxon>
        <taxon>Proisotominae</taxon>
        <taxon>Folsomia</taxon>
    </lineage>
</organism>
<feature type="compositionally biased region" description="Polar residues" evidence="1">
    <location>
        <begin position="73"/>
        <end position="84"/>
    </location>
</feature>
<feature type="region of interest" description="Disordered" evidence="1">
    <location>
        <begin position="1"/>
        <end position="86"/>
    </location>
</feature>
<feature type="compositionally biased region" description="Pro residues" evidence="1">
    <location>
        <begin position="11"/>
        <end position="27"/>
    </location>
</feature>
<feature type="compositionally biased region" description="Low complexity" evidence="1">
    <location>
        <begin position="28"/>
        <end position="39"/>
    </location>
</feature>
<keyword evidence="3" id="KW-1185">Reference proteome</keyword>
<gene>
    <name evidence="2" type="ORF">Fcan01_20501</name>
</gene>
<reference evidence="2 3" key="1">
    <citation type="submission" date="2015-12" db="EMBL/GenBank/DDBJ databases">
        <title>The genome of Folsomia candida.</title>
        <authorList>
            <person name="Faddeeva A."/>
            <person name="Derks M.F."/>
            <person name="Anvar Y."/>
            <person name="Smit S."/>
            <person name="Van Straalen N."/>
            <person name="Roelofs D."/>
        </authorList>
    </citation>
    <scope>NUCLEOTIDE SEQUENCE [LARGE SCALE GENOMIC DNA]</scope>
    <source>
        <strain evidence="2 3">VU population</strain>
        <tissue evidence="2">Whole body</tissue>
    </source>
</reference>
<evidence type="ECO:0000256" key="1">
    <source>
        <dbReference type="SAM" id="MobiDB-lite"/>
    </source>
</evidence>
<dbReference type="AlphaFoldDB" id="A0A226DHG0"/>
<protein>
    <submittedName>
        <fullName evidence="2">Uncharacterized protein</fullName>
    </submittedName>
</protein>
<comment type="caution">
    <text evidence="2">The sequence shown here is derived from an EMBL/GenBank/DDBJ whole genome shotgun (WGS) entry which is preliminary data.</text>
</comment>
<dbReference type="EMBL" id="LNIX01000019">
    <property type="protein sequence ID" value="OXA44570.1"/>
    <property type="molecule type" value="Genomic_DNA"/>
</dbReference>
<name>A0A226DHG0_FOLCA</name>
<dbReference type="PANTHER" id="PTHR46601">
    <property type="entry name" value="ULP_PROTEASE DOMAIN-CONTAINING PROTEIN"/>
    <property type="match status" value="1"/>
</dbReference>